<proteinExistence type="inferred from homology"/>
<evidence type="ECO:0000313" key="9">
    <source>
        <dbReference type="Proteomes" id="UP001209540"/>
    </source>
</evidence>
<keyword evidence="4 6" id="KW-1133">Transmembrane helix</keyword>
<keyword evidence="5 6" id="KW-0472">Membrane</keyword>
<dbReference type="GO" id="GO:0006886">
    <property type="term" value="P:intracellular protein transport"/>
    <property type="evidence" value="ECO:0007669"/>
    <property type="project" value="TreeGrafter"/>
</dbReference>
<evidence type="ECO:0000313" key="8">
    <source>
        <dbReference type="EMBL" id="KAI9268891.1"/>
    </source>
</evidence>
<dbReference type="EMBL" id="JAIXMP010000008">
    <property type="protein sequence ID" value="KAI9268891.1"/>
    <property type="molecule type" value="Genomic_DNA"/>
</dbReference>
<dbReference type="PROSITE" id="PS50192">
    <property type="entry name" value="T_SNARE"/>
    <property type="match status" value="1"/>
</dbReference>
<comment type="caution">
    <text evidence="8">The sequence shown here is derived from an EMBL/GenBank/DDBJ whole genome shotgun (WGS) entry which is preliminary data.</text>
</comment>
<dbReference type="GO" id="GO:0005484">
    <property type="term" value="F:SNAP receptor activity"/>
    <property type="evidence" value="ECO:0007669"/>
    <property type="project" value="TreeGrafter"/>
</dbReference>
<dbReference type="PANTHER" id="PTHR19957">
    <property type="entry name" value="SYNTAXIN"/>
    <property type="match status" value="1"/>
</dbReference>
<dbReference type="CDD" id="cd15848">
    <property type="entry name" value="SNARE_syntaxin1-like"/>
    <property type="match status" value="1"/>
</dbReference>
<reference evidence="8" key="2">
    <citation type="submission" date="2023-02" db="EMBL/GenBank/DDBJ databases">
        <authorList>
            <consortium name="DOE Joint Genome Institute"/>
            <person name="Mondo S.J."/>
            <person name="Chang Y."/>
            <person name="Wang Y."/>
            <person name="Ahrendt S."/>
            <person name="Andreopoulos W."/>
            <person name="Barry K."/>
            <person name="Beard J."/>
            <person name="Benny G.L."/>
            <person name="Blankenship S."/>
            <person name="Bonito G."/>
            <person name="Cuomo C."/>
            <person name="Desiro A."/>
            <person name="Gervers K.A."/>
            <person name="Hundley H."/>
            <person name="Kuo A."/>
            <person name="LaButti K."/>
            <person name="Lang B.F."/>
            <person name="Lipzen A."/>
            <person name="O'Donnell K."/>
            <person name="Pangilinan J."/>
            <person name="Reynolds N."/>
            <person name="Sandor L."/>
            <person name="Smith M.W."/>
            <person name="Tsang A."/>
            <person name="Grigoriev I.V."/>
            <person name="Stajich J.E."/>
            <person name="Spatafora J.W."/>
        </authorList>
    </citation>
    <scope>NUCLEOTIDE SEQUENCE</scope>
    <source>
        <strain evidence="8">RSA 2281</strain>
    </source>
</reference>
<dbReference type="GO" id="GO:0048278">
    <property type="term" value="P:vesicle docking"/>
    <property type="evidence" value="ECO:0007669"/>
    <property type="project" value="TreeGrafter"/>
</dbReference>
<dbReference type="GO" id="GO:0031201">
    <property type="term" value="C:SNARE complex"/>
    <property type="evidence" value="ECO:0007669"/>
    <property type="project" value="TreeGrafter"/>
</dbReference>
<evidence type="ECO:0000256" key="5">
    <source>
        <dbReference type="ARBA" id="ARBA00023136"/>
    </source>
</evidence>
<feature type="transmembrane region" description="Helical" evidence="6">
    <location>
        <begin position="152"/>
        <end position="173"/>
    </location>
</feature>
<evidence type="ECO:0000256" key="1">
    <source>
        <dbReference type="ARBA" id="ARBA00004211"/>
    </source>
</evidence>
<feature type="domain" description="T-SNARE coiled-coil homology" evidence="7">
    <location>
        <begin position="78"/>
        <end position="140"/>
    </location>
</feature>
<reference evidence="8" key="1">
    <citation type="journal article" date="2022" name="IScience">
        <title>Evolution of zygomycete secretomes and the origins of terrestrial fungal ecologies.</title>
        <authorList>
            <person name="Chang Y."/>
            <person name="Wang Y."/>
            <person name="Mondo S."/>
            <person name="Ahrendt S."/>
            <person name="Andreopoulos W."/>
            <person name="Barry K."/>
            <person name="Beard J."/>
            <person name="Benny G.L."/>
            <person name="Blankenship S."/>
            <person name="Bonito G."/>
            <person name="Cuomo C."/>
            <person name="Desiro A."/>
            <person name="Gervers K.A."/>
            <person name="Hundley H."/>
            <person name="Kuo A."/>
            <person name="LaButti K."/>
            <person name="Lang B.F."/>
            <person name="Lipzen A."/>
            <person name="O'Donnell K."/>
            <person name="Pangilinan J."/>
            <person name="Reynolds N."/>
            <person name="Sandor L."/>
            <person name="Smith M.E."/>
            <person name="Tsang A."/>
            <person name="Grigoriev I.V."/>
            <person name="Stajich J.E."/>
            <person name="Spatafora J.W."/>
        </authorList>
    </citation>
    <scope>NUCLEOTIDE SEQUENCE</scope>
    <source>
        <strain evidence="8">RSA 2281</strain>
    </source>
</reference>
<dbReference type="Pfam" id="PF00804">
    <property type="entry name" value="Syntaxin"/>
    <property type="match status" value="1"/>
</dbReference>
<evidence type="ECO:0000256" key="4">
    <source>
        <dbReference type="ARBA" id="ARBA00022989"/>
    </source>
</evidence>
<dbReference type="GO" id="GO:0005886">
    <property type="term" value="C:plasma membrane"/>
    <property type="evidence" value="ECO:0007669"/>
    <property type="project" value="TreeGrafter"/>
</dbReference>
<accession>A0AAD5K4C6</accession>
<dbReference type="Gene3D" id="1.20.58.70">
    <property type="match status" value="1"/>
</dbReference>
<evidence type="ECO:0000256" key="6">
    <source>
        <dbReference type="SAM" id="Phobius"/>
    </source>
</evidence>
<organism evidence="8 9">
    <name type="scientific">Phascolomyces articulosus</name>
    <dbReference type="NCBI Taxonomy" id="60185"/>
    <lineage>
        <taxon>Eukaryota</taxon>
        <taxon>Fungi</taxon>
        <taxon>Fungi incertae sedis</taxon>
        <taxon>Mucoromycota</taxon>
        <taxon>Mucoromycotina</taxon>
        <taxon>Mucoromycetes</taxon>
        <taxon>Mucorales</taxon>
        <taxon>Lichtheimiaceae</taxon>
        <taxon>Phascolomyces</taxon>
    </lineage>
</organism>
<dbReference type="GO" id="GO:0012505">
    <property type="term" value="C:endomembrane system"/>
    <property type="evidence" value="ECO:0007669"/>
    <property type="project" value="TreeGrafter"/>
</dbReference>
<dbReference type="GO" id="GO:0006906">
    <property type="term" value="P:vesicle fusion"/>
    <property type="evidence" value="ECO:0007669"/>
    <property type="project" value="TreeGrafter"/>
</dbReference>
<dbReference type="InterPro" id="IPR010989">
    <property type="entry name" value="SNARE"/>
</dbReference>
<dbReference type="SMART" id="SM00397">
    <property type="entry name" value="t_SNARE"/>
    <property type="match status" value="1"/>
</dbReference>
<comment type="similarity">
    <text evidence="2">Belongs to the syntaxin family.</text>
</comment>
<evidence type="ECO:0000256" key="3">
    <source>
        <dbReference type="ARBA" id="ARBA00022692"/>
    </source>
</evidence>
<evidence type="ECO:0000259" key="7">
    <source>
        <dbReference type="PROSITE" id="PS50192"/>
    </source>
</evidence>
<name>A0AAD5K4C6_9FUNG</name>
<dbReference type="GO" id="GO:0006887">
    <property type="term" value="P:exocytosis"/>
    <property type="evidence" value="ECO:0007669"/>
    <property type="project" value="TreeGrafter"/>
</dbReference>
<dbReference type="Proteomes" id="UP001209540">
    <property type="component" value="Unassembled WGS sequence"/>
</dbReference>
<gene>
    <name evidence="8" type="ORF">BDA99DRAFT_546173</name>
</gene>
<dbReference type="InterPro" id="IPR006011">
    <property type="entry name" value="Syntaxin_N"/>
</dbReference>
<sequence length="186" mass="21546">MRVMEKIQMHKFDDLRYQDVERTYEQKYRQRVERQIRIVKPDATQDEVDRFIDSDDSPQVFAQSLMHATRTNQARAVLSEVQTRHDDIKRIEKTITELHQLFMDMSMLVEQQGEVLTSAENNADQTVGQLKEGNSMIAKAILSAKATRHKKWCCLFLTIAICVMIAILVWWFGFGHPGVGDNNSSN</sequence>
<protein>
    <submittedName>
        <fullName evidence="8">t-SNARE</fullName>
    </submittedName>
</protein>
<keyword evidence="3 6" id="KW-0812">Transmembrane</keyword>
<evidence type="ECO:0000256" key="2">
    <source>
        <dbReference type="ARBA" id="ARBA00009063"/>
    </source>
</evidence>
<dbReference type="SUPFAM" id="SSF47661">
    <property type="entry name" value="t-snare proteins"/>
    <property type="match status" value="1"/>
</dbReference>
<comment type="subcellular location">
    <subcellularLocation>
        <location evidence="1">Membrane</location>
        <topology evidence="1">Single-pass type IV membrane protein</topology>
    </subcellularLocation>
</comment>
<dbReference type="AlphaFoldDB" id="A0AAD5K4C6"/>
<dbReference type="GO" id="GO:0000149">
    <property type="term" value="F:SNARE binding"/>
    <property type="evidence" value="ECO:0007669"/>
    <property type="project" value="TreeGrafter"/>
</dbReference>
<dbReference type="InterPro" id="IPR045242">
    <property type="entry name" value="Syntaxin"/>
</dbReference>
<dbReference type="PANTHER" id="PTHR19957:SF307">
    <property type="entry name" value="PROTEIN SSO1-RELATED"/>
    <property type="match status" value="1"/>
</dbReference>
<dbReference type="InterPro" id="IPR000727">
    <property type="entry name" value="T_SNARE_dom"/>
</dbReference>
<keyword evidence="9" id="KW-1185">Reference proteome</keyword>